<keyword evidence="8 12" id="KW-0175">Coiled coil</keyword>
<evidence type="ECO:0000313" key="15">
    <source>
        <dbReference type="EMBL" id="KAJ3484525.1"/>
    </source>
</evidence>
<evidence type="ECO:0000256" key="7">
    <source>
        <dbReference type="ARBA" id="ARBA00022840"/>
    </source>
</evidence>
<dbReference type="SUPFAM" id="SSF57997">
    <property type="entry name" value="Tropomyosin"/>
    <property type="match status" value="1"/>
</dbReference>
<dbReference type="GO" id="GO:0005634">
    <property type="term" value="C:nucleus"/>
    <property type="evidence" value="ECO:0007669"/>
    <property type="project" value="UniProtKB-SubCell"/>
</dbReference>
<feature type="compositionally biased region" description="Polar residues" evidence="13">
    <location>
        <begin position="231"/>
        <end position="243"/>
    </location>
</feature>
<evidence type="ECO:0000256" key="3">
    <source>
        <dbReference type="ARBA" id="ARBA00018693"/>
    </source>
</evidence>
<dbReference type="SUPFAM" id="SSF52540">
    <property type="entry name" value="P-loop containing nucleoside triphosphate hydrolases"/>
    <property type="match status" value="2"/>
</dbReference>
<dbReference type="Gene3D" id="1.20.1060.20">
    <property type="match status" value="1"/>
</dbReference>
<protein>
    <recommendedName>
        <fullName evidence="3">Structural maintenance of chromosomes protein 4</fullName>
    </recommendedName>
</protein>
<feature type="region of interest" description="Disordered" evidence="13">
    <location>
        <begin position="316"/>
        <end position="335"/>
    </location>
</feature>
<sequence>MPPRRSTRSASVQPPPSASIPAANKRKRGQPKDEEEQENIKPTTKSRKPSTSSVNSRSRTSTRSTQHLEDVKESDEEEEAPPVKKSRPSIEADQSDEEDVKPVRGTRASSRRPPPSAASTSSRNGVKVKVEVVVDPPLTSRRSSRTPSARPTARPTRRADSAKKSVPDIKEDEEEEEETAEEEVPKPKPKPSSRRKAAVSVVDENEDEDDDPPQSRSSRRSTSVRKPAAPASSSRVKAKTQQVKPIPEDDEDEPNTSARHSKISQASADRTADPPSDDEIPESSGHNVSQPAQHPEPEEEEEEEEHSLLDIIQPLAPNPASQTQPTIPEEPEGPKPRLVIHKMALINFKSYAGRQEIGPFHKSFSAIVGPNGSGKSNTIDALLFVFGYRASKMRQGKLSELIHNSARYPDLDECSVEVHFKEIIDLPGANEYEDVPNSTLVVSRTAYKSNTSRYTVNGQQRTYKEVQALLKGKGIDLDHNRFLILQGEVESIAQMKPKAPSEHEDGLLEYLEDIIGTSQYKEPIEEALKKMDELNEDRAHKMNRLKIVERDRAALEKEKKDAEAFLRLQNDFIRARSRLYQWYLWKALQNEEKYHEKIAEKDAELKEVTEQNQGDITHLAMLEKHYKERGEAYEEVKEAAAEALKDLTSHEKKQVGLEERRKHANTKVKKLKKSLQDDERARTEAIRAFEDNTRKIETEKANVDQLEESLAKEEKVLEEIRDSLKDKTQVFHDQIEVKQKELEPWTAKINSKQAEIDVATSERDTLEKKVEGIKEAFKEAKTSLEKLREGHQDKVSELDKLKEERTTKQQEFKVGQRRLQELRDRVQDLRSKASSSRQKADEAKASQAANTSQNKVLEGLTRLKNAGRINGFHGRLGSLGTIPDKYDVAVSTACGMLNHMVVDTVEQGQACIDYLRKQNLGRASFLVLSELNKNKPNMAAIQTPGNVPRLFDLIKPKEPRFAVAFFKGVSNTLVADNLDQANRIAFGSQRRWRVVTLAGQLIDASGTMSGGGNHVARGGMSSKLAAEAVSPEVLRRYEQDSEQASRELEEVLSRLRDMEGEVESLAKAGPQIDIAIEKASLDVQNGARRVADAEKRVRDLSAQSKPDAGDLARIASLEKVVTASTEELNKLEKRTSSIQDDIKKLEKKIIEAGGSRLLGQKSKVEGIHLHINLANDNITKAEVARAKAEKDTTKIEHTLKTNTNSLEGLEVELDGLNKDLEECREYVEEIRTQVEAAQTAAENSKEDLDSLKQELDEKTEEIQAFRKKEAALKQALADLKKEAAENTERIDHWQREHDKLRLEDIDDDDEDEEEDEEPKEVADPSPQPVKAEPKDPSLRKKGRHDPHELHMYTDDELSKLKKQNLMADVALLDDKVKEAKPNLSVLKDYRKREEEFLRRAHDLEEVTKMRDAQKQEYERLTKQRLDEFMAGFNSISLNLRLMYQTITLSGNAELELVDSMDPFSEGIIFSVMPPKKSWRNISNLSGGEKTLSSLALVFALHVYKPTPLYFMDEIDAALDFRNVSIVANYIKDRTKNAQFIIISLRNDMFELSHRLIGIYKTANATRSISIDNHSLHAPSALSVARA</sequence>
<organism evidence="15 16">
    <name type="scientific">Meripilus lineatus</name>
    <dbReference type="NCBI Taxonomy" id="2056292"/>
    <lineage>
        <taxon>Eukaryota</taxon>
        <taxon>Fungi</taxon>
        <taxon>Dikarya</taxon>
        <taxon>Basidiomycota</taxon>
        <taxon>Agaricomycotina</taxon>
        <taxon>Agaricomycetes</taxon>
        <taxon>Polyporales</taxon>
        <taxon>Meripilaceae</taxon>
        <taxon>Meripilus</taxon>
    </lineage>
</organism>
<keyword evidence="11" id="KW-0131">Cell cycle</keyword>
<keyword evidence="7" id="KW-0067">ATP-binding</keyword>
<comment type="subcellular location">
    <subcellularLocation>
        <location evidence="1">Nucleus</location>
    </subcellularLocation>
</comment>
<dbReference type="FunFam" id="3.40.50.300:FF:000585">
    <property type="entry name" value="Structural maintenance of chromosomes 4"/>
    <property type="match status" value="1"/>
</dbReference>
<feature type="compositionally biased region" description="Basic residues" evidence="13">
    <location>
        <begin position="187"/>
        <end position="197"/>
    </location>
</feature>
<comment type="caution">
    <text evidence="15">The sequence shown here is derived from an EMBL/GenBank/DDBJ whole genome shotgun (WGS) entry which is preliminary data.</text>
</comment>
<dbReference type="Proteomes" id="UP001212997">
    <property type="component" value="Unassembled WGS sequence"/>
</dbReference>
<feature type="domain" description="SMC hinge" evidence="14">
    <location>
        <begin position="870"/>
        <end position="985"/>
    </location>
</feature>
<keyword evidence="9" id="KW-0226">DNA condensation</keyword>
<dbReference type="Pfam" id="PF02463">
    <property type="entry name" value="SMC_N"/>
    <property type="match status" value="1"/>
</dbReference>
<keyword evidence="4" id="KW-0132">Cell division</keyword>
<evidence type="ECO:0000256" key="11">
    <source>
        <dbReference type="ARBA" id="ARBA00023306"/>
    </source>
</evidence>
<evidence type="ECO:0000256" key="13">
    <source>
        <dbReference type="SAM" id="MobiDB-lite"/>
    </source>
</evidence>
<evidence type="ECO:0000256" key="8">
    <source>
        <dbReference type="ARBA" id="ARBA00023054"/>
    </source>
</evidence>
<dbReference type="PANTHER" id="PTHR18937">
    <property type="entry name" value="STRUCTURAL MAINTENANCE OF CHROMOSOMES SMC FAMILY MEMBER"/>
    <property type="match status" value="1"/>
</dbReference>
<feature type="region of interest" description="Disordered" evidence="13">
    <location>
        <begin position="1"/>
        <end position="308"/>
    </location>
</feature>
<evidence type="ECO:0000256" key="9">
    <source>
        <dbReference type="ARBA" id="ARBA00023067"/>
    </source>
</evidence>
<evidence type="ECO:0000256" key="5">
    <source>
        <dbReference type="ARBA" id="ARBA00022741"/>
    </source>
</evidence>
<dbReference type="InterPro" id="IPR010935">
    <property type="entry name" value="SMC_hinge"/>
</dbReference>
<feature type="compositionally biased region" description="Low complexity" evidence="13">
    <location>
        <begin position="131"/>
        <end position="154"/>
    </location>
</feature>
<feature type="compositionally biased region" description="Basic and acidic residues" evidence="13">
    <location>
        <begin position="1345"/>
        <end position="1355"/>
    </location>
</feature>
<evidence type="ECO:0000256" key="10">
    <source>
        <dbReference type="ARBA" id="ARBA00023242"/>
    </source>
</evidence>
<evidence type="ECO:0000259" key="14">
    <source>
        <dbReference type="SMART" id="SM00968"/>
    </source>
</evidence>
<dbReference type="Gene3D" id="3.40.50.300">
    <property type="entry name" value="P-loop containing nucleotide triphosphate hydrolases"/>
    <property type="match status" value="2"/>
</dbReference>
<dbReference type="GO" id="GO:0051301">
    <property type="term" value="P:cell division"/>
    <property type="evidence" value="ECO:0007669"/>
    <property type="project" value="UniProtKB-KW"/>
</dbReference>
<dbReference type="SUPFAM" id="SSF75553">
    <property type="entry name" value="Smc hinge domain"/>
    <property type="match status" value="1"/>
</dbReference>
<dbReference type="SMART" id="SM00968">
    <property type="entry name" value="SMC_hinge"/>
    <property type="match status" value="1"/>
</dbReference>
<dbReference type="GO" id="GO:0005524">
    <property type="term" value="F:ATP binding"/>
    <property type="evidence" value="ECO:0007669"/>
    <property type="project" value="UniProtKB-KW"/>
</dbReference>
<feature type="compositionally biased region" description="Acidic residues" evidence="13">
    <location>
        <begin position="170"/>
        <end position="182"/>
    </location>
</feature>
<gene>
    <name evidence="15" type="ORF">NLI96_g5587</name>
</gene>
<dbReference type="FunFam" id="3.40.50.300:FF:000481">
    <property type="entry name" value="Structural maintenance of chromosomes 4"/>
    <property type="match status" value="1"/>
</dbReference>
<dbReference type="PANTHER" id="PTHR18937:SF172">
    <property type="entry name" value="STRUCTURAL MAINTENANCE OF CHROMOSOMES PROTEIN"/>
    <property type="match status" value="1"/>
</dbReference>
<comment type="similarity">
    <text evidence="2">Belongs to the SMC family. SMC4 subfamily.</text>
</comment>
<accession>A0AAD5V387</accession>
<feature type="coiled-coil region" evidence="12">
    <location>
        <begin position="524"/>
        <end position="565"/>
    </location>
</feature>
<dbReference type="InterPro" id="IPR027417">
    <property type="entry name" value="P-loop_NTPase"/>
</dbReference>
<reference evidence="15" key="1">
    <citation type="submission" date="2022-07" db="EMBL/GenBank/DDBJ databases">
        <title>Genome Sequence of Physisporinus lineatus.</title>
        <authorList>
            <person name="Buettner E."/>
        </authorList>
    </citation>
    <scope>NUCLEOTIDE SEQUENCE</scope>
    <source>
        <strain evidence="15">VT162</strain>
    </source>
</reference>
<feature type="compositionally biased region" description="Polar residues" evidence="13">
    <location>
        <begin position="255"/>
        <end position="268"/>
    </location>
</feature>
<dbReference type="GO" id="GO:0007076">
    <property type="term" value="P:mitotic chromosome condensation"/>
    <property type="evidence" value="ECO:0007669"/>
    <property type="project" value="UniProtKB-ARBA"/>
</dbReference>
<proteinExistence type="inferred from homology"/>
<keyword evidence="6" id="KW-0498">Mitosis</keyword>
<feature type="region of interest" description="Disordered" evidence="13">
    <location>
        <begin position="1298"/>
        <end position="1355"/>
    </location>
</feature>
<feature type="region of interest" description="Disordered" evidence="13">
    <location>
        <begin position="826"/>
        <end position="853"/>
    </location>
</feature>
<keyword evidence="16" id="KW-1185">Reference proteome</keyword>
<keyword evidence="5" id="KW-0547">Nucleotide-binding</keyword>
<feature type="compositionally biased region" description="Acidic residues" evidence="13">
    <location>
        <begin position="1304"/>
        <end position="1318"/>
    </location>
</feature>
<dbReference type="GO" id="GO:0000796">
    <property type="term" value="C:condensin complex"/>
    <property type="evidence" value="ECO:0007669"/>
    <property type="project" value="TreeGrafter"/>
</dbReference>
<feature type="compositionally biased region" description="Basic and acidic residues" evidence="13">
    <location>
        <begin position="157"/>
        <end position="169"/>
    </location>
</feature>
<evidence type="ECO:0000256" key="2">
    <source>
        <dbReference type="ARBA" id="ARBA00006005"/>
    </source>
</evidence>
<evidence type="ECO:0000256" key="12">
    <source>
        <dbReference type="SAM" id="Coils"/>
    </source>
</evidence>
<dbReference type="Pfam" id="PF06470">
    <property type="entry name" value="SMC_hinge"/>
    <property type="match status" value="1"/>
</dbReference>
<feature type="compositionally biased region" description="Acidic residues" evidence="13">
    <location>
        <begin position="203"/>
        <end position="212"/>
    </location>
</feature>
<evidence type="ECO:0000256" key="4">
    <source>
        <dbReference type="ARBA" id="ARBA00022618"/>
    </source>
</evidence>
<evidence type="ECO:0000256" key="1">
    <source>
        <dbReference type="ARBA" id="ARBA00004123"/>
    </source>
</evidence>
<dbReference type="EMBL" id="JANAWD010000186">
    <property type="protein sequence ID" value="KAJ3484525.1"/>
    <property type="molecule type" value="Genomic_DNA"/>
</dbReference>
<feature type="compositionally biased region" description="Low complexity" evidence="13">
    <location>
        <begin position="49"/>
        <end position="65"/>
    </location>
</feature>
<evidence type="ECO:0000313" key="16">
    <source>
        <dbReference type="Proteomes" id="UP001212997"/>
    </source>
</evidence>
<name>A0AAD5V387_9APHY</name>
<dbReference type="Gene3D" id="1.20.1170.10">
    <property type="match status" value="1"/>
</dbReference>
<dbReference type="InterPro" id="IPR003395">
    <property type="entry name" value="RecF/RecN/SMC_N"/>
</dbReference>
<evidence type="ECO:0000256" key="6">
    <source>
        <dbReference type="ARBA" id="ARBA00022776"/>
    </source>
</evidence>
<dbReference type="Gene3D" id="3.30.70.1620">
    <property type="match status" value="1"/>
</dbReference>
<keyword evidence="10" id="KW-0539">Nucleus</keyword>
<dbReference type="InterPro" id="IPR036277">
    <property type="entry name" value="SMC_hinge_sf"/>
</dbReference>
<feature type="coiled-coil region" evidence="12">
    <location>
        <begin position="1386"/>
        <end position="1423"/>
    </location>
</feature>